<comment type="catalytic activity">
    <reaction evidence="1">
        <text>inosine + phosphate = alpha-D-ribose 1-phosphate + hypoxanthine</text>
        <dbReference type="Rhea" id="RHEA:27646"/>
        <dbReference type="ChEBI" id="CHEBI:17368"/>
        <dbReference type="ChEBI" id="CHEBI:17596"/>
        <dbReference type="ChEBI" id="CHEBI:43474"/>
        <dbReference type="ChEBI" id="CHEBI:57720"/>
        <dbReference type="EC" id="2.4.2.1"/>
    </reaction>
    <physiologicalReaction direction="left-to-right" evidence="1">
        <dbReference type="Rhea" id="RHEA:27647"/>
    </physiologicalReaction>
</comment>
<comment type="catalytic activity">
    <reaction evidence="7">
        <text>adenosine + H2O + H(+) = inosine + NH4(+)</text>
        <dbReference type="Rhea" id="RHEA:24408"/>
        <dbReference type="ChEBI" id="CHEBI:15377"/>
        <dbReference type="ChEBI" id="CHEBI:15378"/>
        <dbReference type="ChEBI" id="CHEBI:16335"/>
        <dbReference type="ChEBI" id="CHEBI:17596"/>
        <dbReference type="ChEBI" id="CHEBI:28938"/>
        <dbReference type="EC" id="3.5.4.4"/>
    </reaction>
    <physiologicalReaction direction="left-to-right" evidence="7">
        <dbReference type="Rhea" id="RHEA:24409"/>
    </physiologicalReaction>
</comment>
<name>A0A399T3R0_9BACT</name>
<dbReference type="RefSeq" id="WP_119437727.1">
    <property type="nucleotide sequence ID" value="NZ_QWGR01000004.1"/>
</dbReference>
<comment type="caution">
    <text evidence="11">The sequence shown here is derived from an EMBL/GenBank/DDBJ whole genome shotgun (WGS) entry which is preliminary data.</text>
</comment>
<keyword evidence="6" id="KW-0862">Zinc</keyword>
<keyword evidence="4" id="KW-0479">Metal-binding</keyword>
<evidence type="ECO:0000256" key="2">
    <source>
        <dbReference type="ARBA" id="ARBA00007353"/>
    </source>
</evidence>
<comment type="catalytic activity">
    <reaction evidence="9">
        <text>S-methyl-5'-thioadenosine + phosphate = 5-(methylsulfanyl)-alpha-D-ribose 1-phosphate + adenine</text>
        <dbReference type="Rhea" id="RHEA:11852"/>
        <dbReference type="ChEBI" id="CHEBI:16708"/>
        <dbReference type="ChEBI" id="CHEBI:17509"/>
        <dbReference type="ChEBI" id="CHEBI:43474"/>
        <dbReference type="ChEBI" id="CHEBI:58533"/>
        <dbReference type="EC" id="2.4.2.28"/>
    </reaction>
    <physiologicalReaction direction="left-to-right" evidence="9">
        <dbReference type="Rhea" id="RHEA:11853"/>
    </physiologicalReaction>
</comment>
<protein>
    <recommendedName>
        <fullName evidence="10">Purine nucleoside phosphorylase</fullName>
    </recommendedName>
</protein>
<evidence type="ECO:0000313" key="12">
    <source>
        <dbReference type="Proteomes" id="UP000265926"/>
    </source>
</evidence>
<evidence type="ECO:0000256" key="6">
    <source>
        <dbReference type="ARBA" id="ARBA00022833"/>
    </source>
</evidence>
<keyword evidence="12" id="KW-1185">Reference proteome</keyword>
<dbReference type="AlphaFoldDB" id="A0A399T3R0"/>
<accession>A0A399T3R0</accession>
<evidence type="ECO:0000256" key="8">
    <source>
        <dbReference type="ARBA" id="ARBA00048968"/>
    </source>
</evidence>
<evidence type="ECO:0000256" key="4">
    <source>
        <dbReference type="ARBA" id="ARBA00022723"/>
    </source>
</evidence>
<dbReference type="Gene3D" id="3.60.140.10">
    <property type="entry name" value="CNF1/YfiH-like putative cysteine hydrolases"/>
    <property type="match status" value="1"/>
</dbReference>
<evidence type="ECO:0000256" key="5">
    <source>
        <dbReference type="ARBA" id="ARBA00022801"/>
    </source>
</evidence>
<dbReference type="GO" id="GO:0005507">
    <property type="term" value="F:copper ion binding"/>
    <property type="evidence" value="ECO:0007669"/>
    <property type="project" value="TreeGrafter"/>
</dbReference>
<evidence type="ECO:0000256" key="3">
    <source>
        <dbReference type="ARBA" id="ARBA00022679"/>
    </source>
</evidence>
<comment type="similarity">
    <text evidence="2 10">Belongs to the purine nucleoside phosphorylase YfiH/LACC1 family.</text>
</comment>
<evidence type="ECO:0000256" key="1">
    <source>
        <dbReference type="ARBA" id="ARBA00000553"/>
    </source>
</evidence>
<evidence type="ECO:0000256" key="10">
    <source>
        <dbReference type="RuleBase" id="RU361274"/>
    </source>
</evidence>
<dbReference type="InterPro" id="IPR003730">
    <property type="entry name" value="Cu_polyphenol_OxRdtase"/>
</dbReference>
<evidence type="ECO:0000256" key="7">
    <source>
        <dbReference type="ARBA" id="ARBA00047989"/>
    </source>
</evidence>
<evidence type="ECO:0000313" key="11">
    <source>
        <dbReference type="EMBL" id="RIJ48807.1"/>
    </source>
</evidence>
<dbReference type="CDD" id="cd16833">
    <property type="entry name" value="YfiH"/>
    <property type="match status" value="1"/>
</dbReference>
<dbReference type="PANTHER" id="PTHR30616">
    <property type="entry name" value="UNCHARACTERIZED PROTEIN YFIH"/>
    <property type="match status" value="1"/>
</dbReference>
<dbReference type="EMBL" id="QWGR01000004">
    <property type="protein sequence ID" value="RIJ48807.1"/>
    <property type="molecule type" value="Genomic_DNA"/>
</dbReference>
<keyword evidence="5" id="KW-0378">Hydrolase</keyword>
<dbReference type="PANTHER" id="PTHR30616:SF2">
    <property type="entry name" value="PURINE NUCLEOSIDE PHOSPHORYLASE LACC1"/>
    <property type="match status" value="1"/>
</dbReference>
<dbReference type="GO" id="GO:0017061">
    <property type="term" value="F:S-methyl-5-thioadenosine phosphorylase activity"/>
    <property type="evidence" value="ECO:0007669"/>
    <property type="project" value="UniProtKB-EC"/>
</dbReference>
<dbReference type="Proteomes" id="UP000265926">
    <property type="component" value="Unassembled WGS sequence"/>
</dbReference>
<dbReference type="Pfam" id="PF02578">
    <property type="entry name" value="Cu-oxidase_4"/>
    <property type="match status" value="1"/>
</dbReference>
<proteinExistence type="inferred from homology"/>
<evidence type="ECO:0000256" key="9">
    <source>
        <dbReference type="ARBA" id="ARBA00049893"/>
    </source>
</evidence>
<sequence length="247" mass="27301">MDDLIRYPVFQSCKNLLAFTTTKKSVNSVAARFTGDEESVFMGSRKELAHLLGIKTEQLVFPRQTHTSRVCTVAEIPEQEITETDALITNQAGICICVQTADCVPILLFDPVEKVAAAVHAGWRGTVQKIVVETVRKMQKEYNSDPVNIIAAIGPSIGPGVYEVGSEVEQAARRSIPKAEETLCLNGSGKYHFNLWEANRNLLLSCGLVAQHIEVLEECSFQEGEKYYSARREGVDTGRMVSGIMIY</sequence>
<dbReference type="GO" id="GO:0016787">
    <property type="term" value="F:hydrolase activity"/>
    <property type="evidence" value="ECO:0007669"/>
    <property type="project" value="UniProtKB-KW"/>
</dbReference>
<dbReference type="InterPro" id="IPR011324">
    <property type="entry name" value="Cytotoxic_necrot_fac-like_cat"/>
</dbReference>
<comment type="catalytic activity">
    <reaction evidence="8">
        <text>adenosine + phosphate = alpha-D-ribose 1-phosphate + adenine</text>
        <dbReference type="Rhea" id="RHEA:27642"/>
        <dbReference type="ChEBI" id="CHEBI:16335"/>
        <dbReference type="ChEBI" id="CHEBI:16708"/>
        <dbReference type="ChEBI" id="CHEBI:43474"/>
        <dbReference type="ChEBI" id="CHEBI:57720"/>
        <dbReference type="EC" id="2.4.2.1"/>
    </reaction>
    <physiologicalReaction direction="left-to-right" evidence="8">
        <dbReference type="Rhea" id="RHEA:27643"/>
    </physiologicalReaction>
</comment>
<dbReference type="InterPro" id="IPR038371">
    <property type="entry name" value="Cu_polyphenol_OxRdtase_sf"/>
</dbReference>
<dbReference type="SUPFAM" id="SSF64438">
    <property type="entry name" value="CNF1/YfiH-like putative cysteine hydrolases"/>
    <property type="match status" value="1"/>
</dbReference>
<dbReference type="OrthoDB" id="4279at2"/>
<organism evidence="11 12">
    <name type="scientific">Maribellus luteus</name>
    <dbReference type="NCBI Taxonomy" id="2305463"/>
    <lineage>
        <taxon>Bacteria</taxon>
        <taxon>Pseudomonadati</taxon>
        <taxon>Bacteroidota</taxon>
        <taxon>Bacteroidia</taxon>
        <taxon>Marinilabiliales</taxon>
        <taxon>Prolixibacteraceae</taxon>
        <taxon>Maribellus</taxon>
    </lineage>
</organism>
<gene>
    <name evidence="11" type="primary">pgeF</name>
    <name evidence="11" type="ORF">D1614_09790</name>
</gene>
<dbReference type="NCBIfam" id="TIGR00726">
    <property type="entry name" value="peptidoglycan editing factor PgeF"/>
    <property type="match status" value="1"/>
</dbReference>
<reference evidence="11 12" key="1">
    <citation type="submission" date="2018-08" db="EMBL/GenBank/DDBJ databases">
        <title>Pallidiluteibacterium maritimus gen. nov., sp. nov., isolated from coastal sediment.</title>
        <authorList>
            <person name="Zhou L.Y."/>
        </authorList>
    </citation>
    <scope>NUCLEOTIDE SEQUENCE [LARGE SCALE GENOMIC DNA]</scope>
    <source>
        <strain evidence="11 12">XSD2</strain>
    </source>
</reference>
<keyword evidence="3" id="KW-0808">Transferase</keyword>